<protein>
    <recommendedName>
        <fullName evidence="5">FBD domain-containing protein</fullName>
    </recommendedName>
</protein>
<dbReference type="SUPFAM" id="SSF52047">
    <property type="entry name" value="RNI-like"/>
    <property type="match status" value="1"/>
</dbReference>
<dbReference type="Gene3D" id="3.80.10.10">
    <property type="entry name" value="Ribonuclease Inhibitor"/>
    <property type="match status" value="1"/>
</dbReference>
<organism evidence="3 4">
    <name type="scientific">Aegilops tauschii subsp. strangulata</name>
    <name type="common">Goatgrass</name>
    <dbReference type="NCBI Taxonomy" id="200361"/>
    <lineage>
        <taxon>Eukaryota</taxon>
        <taxon>Viridiplantae</taxon>
        <taxon>Streptophyta</taxon>
        <taxon>Embryophyta</taxon>
        <taxon>Tracheophyta</taxon>
        <taxon>Spermatophyta</taxon>
        <taxon>Magnoliopsida</taxon>
        <taxon>Liliopsida</taxon>
        <taxon>Poales</taxon>
        <taxon>Poaceae</taxon>
        <taxon>BOP clade</taxon>
        <taxon>Pooideae</taxon>
        <taxon>Triticodae</taxon>
        <taxon>Triticeae</taxon>
        <taxon>Triticinae</taxon>
        <taxon>Aegilops</taxon>
    </lineage>
</organism>
<keyword evidence="4" id="KW-1185">Reference proteome</keyword>
<feature type="domain" description="F-box" evidence="1">
    <location>
        <begin position="10"/>
        <end position="49"/>
    </location>
</feature>
<reference evidence="3" key="4">
    <citation type="submission" date="2019-03" db="UniProtKB">
        <authorList>
            <consortium name="EnsemblPlants"/>
        </authorList>
    </citation>
    <scope>IDENTIFICATION</scope>
</reference>
<dbReference type="Gramene" id="AET1Gv20799100.2">
    <property type="protein sequence ID" value="AET1Gv20799100.2"/>
    <property type="gene ID" value="AET1Gv20799100"/>
</dbReference>
<evidence type="ECO:0000259" key="1">
    <source>
        <dbReference type="Pfam" id="PF00646"/>
    </source>
</evidence>
<name>A0A452ZJ58_AEGTS</name>
<dbReference type="InterPro" id="IPR032675">
    <property type="entry name" value="LRR_dom_sf"/>
</dbReference>
<proteinExistence type="predicted"/>
<dbReference type="SUPFAM" id="SSF81383">
    <property type="entry name" value="F-box domain"/>
    <property type="match status" value="1"/>
</dbReference>
<dbReference type="PANTHER" id="PTHR32141:SF186">
    <property type="entry name" value="FBD DOMAIN-CONTAINING PROTEIN"/>
    <property type="match status" value="1"/>
</dbReference>
<reference evidence="3" key="5">
    <citation type="journal article" date="2021" name="G3 (Bethesda)">
        <title>Aegilops tauschii genome assembly Aet v5.0 features greater sequence contiguity and improved annotation.</title>
        <authorList>
            <person name="Wang L."/>
            <person name="Zhu T."/>
            <person name="Rodriguez J.C."/>
            <person name="Deal K.R."/>
            <person name="Dubcovsky J."/>
            <person name="McGuire P.E."/>
            <person name="Lux T."/>
            <person name="Spannagl M."/>
            <person name="Mayer K.F.X."/>
            <person name="Baldrich P."/>
            <person name="Meyers B.C."/>
            <person name="Huo N."/>
            <person name="Gu Y.Q."/>
            <person name="Zhou H."/>
            <person name="Devos K.M."/>
            <person name="Bennetzen J.L."/>
            <person name="Unver T."/>
            <person name="Budak H."/>
            <person name="Gulick P.J."/>
            <person name="Galiba G."/>
            <person name="Kalapos B."/>
            <person name="Nelson D.R."/>
            <person name="Li P."/>
            <person name="You F.M."/>
            <person name="Luo M.C."/>
            <person name="Dvorak J."/>
        </authorList>
    </citation>
    <scope>NUCLEOTIDE SEQUENCE [LARGE SCALE GENOMIC DNA]</scope>
    <source>
        <strain evidence="3">cv. AL8/78</strain>
    </source>
</reference>
<reference evidence="4" key="1">
    <citation type="journal article" date="2014" name="Science">
        <title>Ancient hybridizations among the ancestral genomes of bread wheat.</title>
        <authorList>
            <consortium name="International Wheat Genome Sequencing Consortium,"/>
            <person name="Marcussen T."/>
            <person name="Sandve S.R."/>
            <person name="Heier L."/>
            <person name="Spannagl M."/>
            <person name="Pfeifer M."/>
            <person name="Jakobsen K.S."/>
            <person name="Wulff B.B."/>
            <person name="Steuernagel B."/>
            <person name="Mayer K.F."/>
            <person name="Olsen O.A."/>
        </authorList>
    </citation>
    <scope>NUCLEOTIDE SEQUENCE [LARGE SCALE GENOMIC DNA]</scope>
    <source>
        <strain evidence="4">cv. AL8/78</strain>
    </source>
</reference>
<accession>A0A452ZJ58</accession>
<dbReference type="Pfam" id="PF00646">
    <property type="entry name" value="F-box"/>
    <property type="match status" value="1"/>
</dbReference>
<reference evidence="3" key="3">
    <citation type="journal article" date="2017" name="Nature">
        <title>Genome sequence of the progenitor of the wheat D genome Aegilops tauschii.</title>
        <authorList>
            <person name="Luo M.C."/>
            <person name="Gu Y.Q."/>
            <person name="Puiu D."/>
            <person name="Wang H."/>
            <person name="Twardziok S.O."/>
            <person name="Deal K.R."/>
            <person name="Huo N."/>
            <person name="Zhu T."/>
            <person name="Wang L."/>
            <person name="Wang Y."/>
            <person name="McGuire P.E."/>
            <person name="Liu S."/>
            <person name="Long H."/>
            <person name="Ramasamy R.K."/>
            <person name="Rodriguez J.C."/>
            <person name="Van S.L."/>
            <person name="Yuan L."/>
            <person name="Wang Z."/>
            <person name="Xia Z."/>
            <person name="Xiao L."/>
            <person name="Anderson O.D."/>
            <person name="Ouyang S."/>
            <person name="Liang Y."/>
            <person name="Zimin A.V."/>
            <person name="Pertea G."/>
            <person name="Qi P."/>
            <person name="Bennetzen J.L."/>
            <person name="Dai X."/>
            <person name="Dawson M.W."/>
            <person name="Muller H.G."/>
            <person name="Kugler K."/>
            <person name="Rivarola-Duarte L."/>
            <person name="Spannagl M."/>
            <person name="Mayer K.F.X."/>
            <person name="Lu F.H."/>
            <person name="Bevan M.W."/>
            <person name="Leroy P."/>
            <person name="Li P."/>
            <person name="You F.M."/>
            <person name="Sun Q."/>
            <person name="Liu Z."/>
            <person name="Lyons E."/>
            <person name="Wicker T."/>
            <person name="Salzberg S.L."/>
            <person name="Devos K.M."/>
            <person name="Dvorak J."/>
        </authorList>
    </citation>
    <scope>NUCLEOTIDE SEQUENCE [LARGE SCALE GENOMIC DNA]</scope>
    <source>
        <strain evidence="3">cv. AL8/78</strain>
    </source>
</reference>
<dbReference type="Pfam" id="PF24758">
    <property type="entry name" value="LRR_At5g56370"/>
    <property type="match status" value="1"/>
</dbReference>
<sequence>EDDEESLDRISRLPDDILGEIVSLLPTKEGARTQTLASRWSHLWRTAPLNLDCRDLPADDDGILLGAFLSAHEGPVHRLCLPSRHLRDRAAAVDGWLRSPTLDNLQALEFYLDTPVRYGSFMHSPPASIFRFSSTLRAATIAQCHIPDNAVEMLRFPQLQKLELVEAKISEGSLASLITSGCPALESLLLKTCGSFHIRGLRINSPTLKFIGVFSMFVELIIEDAPSLERLLHIILHVKMRLTVTSAPKLEMLGYISEYADSKMTFGSTSIQDLRIDSLTTVIPKSTAGVANSWRRKHRDFLTSHDIRLKTIFLGYYQGIRAHVDFVTFFVLNAKALESIRLEVGSRDYNERYFAEQHSVLQMEKRDSRGARLCFKTPCDYDAPHVMHVGDLDSPDPFACGC</sequence>
<dbReference type="CDD" id="cd22160">
    <property type="entry name" value="F-box_AtFBL13-like"/>
    <property type="match status" value="1"/>
</dbReference>
<dbReference type="InterPro" id="IPR055302">
    <property type="entry name" value="F-box_dom-containing"/>
</dbReference>
<dbReference type="PANTHER" id="PTHR32141">
    <property type="match status" value="1"/>
</dbReference>
<reference evidence="4" key="2">
    <citation type="journal article" date="2017" name="Nat. Plants">
        <title>The Aegilops tauschii genome reveals multiple impacts of transposons.</title>
        <authorList>
            <person name="Zhao G."/>
            <person name="Zou C."/>
            <person name="Li K."/>
            <person name="Wang K."/>
            <person name="Li T."/>
            <person name="Gao L."/>
            <person name="Zhang X."/>
            <person name="Wang H."/>
            <person name="Yang Z."/>
            <person name="Liu X."/>
            <person name="Jiang W."/>
            <person name="Mao L."/>
            <person name="Kong X."/>
            <person name="Jiao Y."/>
            <person name="Jia J."/>
        </authorList>
    </citation>
    <scope>NUCLEOTIDE SEQUENCE [LARGE SCALE GENOMIC DNA]</scope>
    <source>
        <strain evidence="4">cv. AL8/78</strain>
    </source>
</reference>
<dbReference type="STRING" id="200361.A0A452ZJ58"/>
<evidence type="ECO:0000313" key="4">
    <source>
        <dbReference type="Proteomes" id="UP000015105"/>
    </source>
</evidence>
<dbReference type="EnsemblPlants" id="AET1Gv20799100.2">
    <property type="protein sequence ID" value="AET1Gv20799100.2"/>
    <property type="gene ID" value="AET1Gv20799100"/>
</dbReference>
<evidence type="ECO:0000313" key="3">
    <source>
        <dbReference type="EnsemblPlants" id="AET1Gv20799100.2"/>
    </source>
</evidence>
<dbReference type="InterPro" id="IPR036047">
    <property type="entry name" value="F-box-like_dom_sf"/>
</dbReference>
<feature type="domain" description="F-box/LRR-repeat protein 15/At3g58940/PEG3-like LRR" evidence="2">
    <location>
        <begin position="93"/>
        <end position="284"/>
    </location>
</feature>
<dbReference type="InterPro" id="IPR053781">
    <property type="entry name" value="F-box_AtFBL13-like"/>
</dbReference>
<dbReference type="InterPro" id="IPR055411">
    <property type="entry name" value="LRR_FXL15/At3g58940/PEG3-like"/>
</dbReference>
<evidence type="ECO:0000259" key="2">
    <source>
        <dbReference type="Pfam" id="PF24758"/>
    </source>
</evidence>
<dbReference type="AlphaFoldDB" id="A0A452ZJ58"/>
<dbReference type="Proteomes" id="UP000015105">
    <property type="component" value="Chromosome 1D"/>
</dbReference>
<dbReference type="InterPro" id="IPR001810">
    <property type="entry name" value="F-box_dom"/>
</dbReference>
<evidence type="ECO:0008006" key="5">
    <source>
        <dbReference type="Google" id="ProtNLM"/>
    </source>
</evidence>